<dbReference type="InterPro" id="IPR036397">
    <property type="entry name" value="RNaseH_sf"/>
</dbReference>
<dbReference type="SMART" id="SM00479">
    <property type="entry name" value="EXOIII"/>
    <property type="match status" value="1"/>
</dbReference>
<protein>
    <recommendedName>
        <fullName evidence="2">Exonuclease domain-containing protein</fullName>
    </recommendedName>
</protein>
<comment type="caution">
    <text evidence="3">The sequence shown here is derived from an EMBL/GenBank/DDBJ whole genome shotgun (WGS) entry which is preliminary data.</text>
</comment>
<name>A0A235HJ06_AZOBR</name>
<organism evidence="3 4">
    <name type="scientific">Azospirillum brasilense</name>
    <dbReference type="NCBI Taxonomy" id="192"/>
    <lineage>
        <taxon>Bacteria</taxon>
        <taxon>Pseudomonadati</taxon>
        <taxon>Pseudomonadota</taxon>
        <taxon>Alphaproteobacteria</taxon>
        <taxon>Rhodospirillales</taxon>
        <taxon>Azospirillaceae</taxon>
        <taxon>Azospirillum</taxon>
    </lineage>
</organism>
<accession>A0A235HJ06</accession>
<dbReference type="InterPro" id="IPR035965">
    <property type="entry name" value="PAS-like_dom_sf"/>
</dbReference>
<evidence type="ECO:0000256" key="1">
    <source>
        <dbReference type="SAM" id="Phobius"/>
    </source>
</evidence>
<keyword evidence="1" id="KW-0472">Membrane</keyword>
<dbReference type="Gene3D" id="3.30.420.10">
    <property type="entry name" value="Ribonuclease H-like superfamily/Ribonuclease H"/>
    <property type="match status" value="1"/>
</dbReference>
<dbReference type="InterPro" id="IPR013520">
    <property type="entry name" value="Ribonucl_H"/>
</dbReference>
<sequence>MTVCGGGPMRGGAWRSAVLGFAVAGMALAFLGVEIGRLAVADPERSLLDMGAVGLGVLALWMAFARLNRHFRDLGRLRETLSAWRGRSAASLAADAKEDEAGDLARAAAEALRHGRHGEHRPGERLAGVIAALEEPVVVLDDFGRIDTLNPAASAHLGLVAGADIYNHLSRPELFRAIERAREDGQMVSALLRRAQGGEVPVRVKDLGLQSGIALVFPAKVGEAQPLLSGERLVLRPNARPVHLGDEEPLLALPMVSLWVATATGHPGEGPVVAVGTVRMVGPRVFRSLSLELFIDSGAPIPAEGTAIHGVATAMVEGARPFAAAWPVIADTLRGCAVVGVDVDASLGTLARACRDAGLPEPEAPPALDLARLAAALDPALEGASLDRLAAAFGIATDRRVGPFAPALVEAELAAALLTRLDRQGIATHGQARVFAAGQAGALPE</sequence>
<evidence type="ECO:0000259" key="2">
    <source>
        <dbReference type="SMART" id="SM00479"/>
    </source>
</evidence>
<proteinExistence type="predicted"/>
<keyword evidence="1" id="KW-1133">Transmembrane helix</keyword>
<dbReference type="Proteomes" id="UP000215367">
    <property type="component" value="Unassembled WGS sequence"/>
</dbReference>
<dbReference type="GO" id="GO:0004527">
    <property type="term" value="F:exonuclease activity"/>
    <property type="evidence" value="ECO:0007669"/>
    <property type="project" value="UniProtKB-ARBA"/>
</dbReference>
<keyword evidence="1" id="KW-0812">Transmembrane</keyword>
<dbReference type="CDD" id="cd00130">
    <property type="entry name" value="PAS"/>
    <property type="match status" value="1"/>
</dbReference>
<reference evidence="3 4" key="1">
    <citation type="submission" date="2017-07" db="EMBL/GenBank/DDBJ databases">
        <title>Whole genome sequence of Azospirillum brasilense 2A1, a potential biofertilizer strain.</title>
        <authorList>
            <person name="Fontana C.A."/>
            <person name="Toffoli L.M."/>
            <person name="Salazar S.M."/>
            <person name="Puglisi E."/>
            <person name="Pedraza R."/>
            <person name="Bassi D."/>
            <person name="Cocconcelli P.S."/>
        </authorList>
    </citation>
    <scope>NUCLEOTIDE SEQUENCE [LARGE SCALE GENOMIC DNA]</scope>
    <source>
        <strain evidence="3 4">2A1</strain>
    </source>
</reference>
<feature type="domain" description="Exonuclease" evidence="2">
    <location>
        <begin position="254"/>
        <end position="427"/>
    </location>
</feature>
<dbReference type="AlphaFoldDB" id="A0A235HJ06"/>
<dbReference type="SUPFAM" id="SSF53098">
    <property type="entry name" value="Ribonuclease H-like"/>
    <property type="match status" value="1"/>
</dbReference>
<feature type="transmembrane region" description="Helical" evidence="1">
    <location>
        <begin position="12"/>
        <end position="35"/>
    </location>
</feature>
<dbReference type="EMBL" id="NOWT01000003">
    <property type="protein sequence ID" value="OYD85543.1"/>
    <property type="molecule type" value="Genomic_DNA"/>
</dbReference>
<feature type="transmembrane region" description="Helical" evidence="1">
    <location>
        <begin position="47"/>
        <end position="67"/>
    </location>
</feature>
<dbReference type="InterPro" id="IPR012337">
    <property type="entry name" value="RNaseH-like_sf"/>
</dbReference>
<evidence type="ECO:0000313" key="3">
    <source>
        <dbReference type="EMBL" id="OYD85543.1"/>
    </source>
</evidence>
<dbReference type="GO" id="GO:0006259">
    <property type="term" value="P:DNA metabolic process"/>
    <property type="evidence" value="ECO:0007669"/>
    <property type="project" value="UniProtKB-ARBA"/>
</dbReference>
<dbReference type="SUPFAM" id="SSF55785">
    <property type="entry name" value="PYP-like sensor domain (PAS domain)"/>
    <property type="match status" value="1"/>
</dbReference>
<evidence type="ECO:0000313" key="4">
    <source>
        <dbReference type="Proteomes" id="UP000215367"/>
    </source>
</evidence>
<dbReference type="GO" id="GO:0003676">
    <property type="term" value="F:nucleic acid binding"/>
    <property type="evidence" value="ECO:0007669"/>
    <property type="project" value="InterPro"/>
</dbReference>
<gene>
    <name evidence="3" type="ORF">CHT98_05805</name>
</gene>
<dbReference type="InterPro" id="IPR000014">
    <property type="entry name" value="PAS"/>
</dbReference>